<evidence type="ECO:0000259" key="1">
    <source>
        <dbReference type="PROSITE" id="PS51736"/>
    </source>
</evidence>
<dbReference type="Pfam" id="PF00239">
    <property type="entry name" value="Resolvase"/>
    <property type="match status" value="1"/>
</dbReference>
<dbReference type="SUPFAM" id="SSF53041">
    <property type="entry name" value="Resolvase-like"/>
    <property type="match status" value="1"/>
</dbReference>
<dbReference type="InterPro" id="IPR036162">
    <property type="entry name" value="Resolvase-like_N_sf"/>
</dbReference>
<dbReference type="InterPro" id="IPR006119">
    <property type="entry name" value="Resolv_N"/>
</dbReference>
<dbReference type="PROSITE" id="PS51736">
    <property type="entry name" value="RECOMBINASES_3"/>
    <property type="match status" value="1"/>
</dbReference>
<dbReference type="InterPro" id="IPR050639">
    <property type="entry name" value="SSR_resolvase"/>
</dbReference>
<dbReference type="AlphaFoldDB" id="X1UJS8"/>
<comment type="caution">
    <text evidence="2">The sequence shown here is derived from an EMBL/GenBank/DDBJ whole genome shotgun (WGS) entry which is preliminary data.</text>
</comment>
<reference evidence="2" key="1">
    <citation type="journal article" date="2014" name="Front. Microbiol.">
        <title>High frequency of phylogenetically diverse reductive dehalogenase-homologous genes in deep subseafloor sedimentary metagenomes.</title>
        <authorList>
            <person name="Kawai M."/>
            <person name="Futagami T."/>
            <person name="Toyoda A."/>
            <person name="Takaki Y."/>
            <person name="Nishi S."/>
            <person name="Hori S."/>
            <person name="Arai W."/>
            <person name="Tsubouchi T."/>
            <person name="Morono Y."/>
            <person name="Uchiyama I."/>
            <person name="Ito T."/>
            <person name="Fujiyama A."/>
            <person name="Inagaki F."/>
            <person name="Takami H."/>
        </authorList>
    </citation>
    <scope>NUCLEOTIDE SEQUENCE</scope>
    <source>
        <strain evidence="2">Expedition CK06-06</strain>
    </source>
</reference>
<protein>
    <recommendedName>
        <fullName evidence="1">Resolvase/invertase-type recombinase catalytic domain-containing protein</fullName>
    </recommendedName>
</protein>
<name>X1UJS8_9ZZZZ</name>
<organism evidence="2">
    <name type="scientific">marine sediment metagenome</name>
    <dbReference type="NCBI Taxonomy" id="412755"/>
    <lineage>
        <taxon>unclassified sequences</taxon>
        <taxon>metagenomes</taxon>
        <taxon>ecological metagenomes</taxon>
    </lineage>
</organism>
<proteinExistence type="predicted"/>
<gene>
    <name evidence="2" type="ORF">S12H4_59690</name>
</gene>
<dbReference type="CDD" id="cd00338">
    <property type="entry name" value="Ser_Recombinase"/>
    <property type="match status" value="1"/>
</dbReference>
<dbReference type="EMBL" id="BARW01039075">
    <property type="protein sequence ID" value="GAJ17774.1"/>
    <property type="molecule type" value="Genomic_DNA"/>
</dbReference>
<evidence type="ECO:0000313" key="2">
    <source>
        <dbReference type="EMBL" id="GAJ17774.1"/>
    </source>
</evidence>
<dbReference type="PANTHER" id="PTHR30461:SF23">
    <property type="entry name" value="DNA RECOMBINASE-RELATED"/>
    <property type="match status" value="1"/>
</dbReference>
<dbReference type="Gene3D" id="3.40.50.1390">
    <property type="entry name" value="Resolvase, N-terminal catalytic domain"/>
    <property type="match status" value="1"/>
</dbReference>
<dbReference type="PANTHER" id="PTHR30461">
    <property type="entry name" value="DNA-INVERTASE FROM LAMBDOID PROPHAGE"/>
    <property type="match status" value="1"/>
</dbReference>
<sequence length="83" mass="9722">MRVSSVRQANTIDGSLDTQEDKLKKLIELRSNENEQWILYDIYREEGKSGKNIERPEFQRLINDIECGVVDVVLVTKIDRITR</sequence>
<feature type="non-terminal residue" evidence="2">
    <location>
        <position position="83"/>
    </location>
</feature>
<feature type="domain" description="Resolvase/invertase-type recombinase catalytic" evidence="1">
    <location>
        <begin position="1"/>
        <end position="83"/>
    </location>
</feature>
<accession>X1UJS8</accession>
<dbReference type="GO" id="GO:0000150">
    <property type="term" value="F:DNA strand exchange activity"/>
    <property type="evidence" value="ECO:0007669"/>
    <property type="project" value="InterPro"/>
</dbReference>
<dbReference type="GO" id="GO:0003677">
    <property type="term" value="F:DNA binding"/>
    <property type="evidence" value="ECO:0007669"/>
    <property type="project" value="InterPro"/>
</dbReference>